<dbReference type="Pfam" id="PF07661">
    <property type="entry name" value="MORN_2"/>
    <property type="match status" value="1"/>
</dbReference>
<dbReference type="EMBL" id="BARS01026622">
    <property type="protein sequence ID" value="GAG02684.1"/>
    <property type="molecule type" value="Genomic_DNA"/>
</dbReference>
<proteinExistence type="predicted"/>
<dbReference type="SUPFAM" id="SSF82185">
    <property type="entry name" value="Histone H3 K4-specific methyltransferase SET7/9 N-terminal domain"/>
    <property type="match status" value="1"/>
</dbReference>
<comment type="caution">
    <text evidence="1">The sequence shown here is derived from an EMBL/GenBank/DDBJ whole genome shotgun (WGS) entry which is preliminary data.</text>
</comment>
<gene>
    <name evidence="1" type="ORF">S01H1_41943</name>
</gene>
<reference evidence="1" key="1">
    <citation type="journal article" date="2014" name="Front. Microbiol.">
        <title>High frequency of phylogenetically diverse reductive dehalogenase-homologous genes in deep subseafloor sedimentary metagenomes.</title>
        <authorList>
            <person name="Kawai M."/>
            <person name="Futagami T."/>
            <person name="Toyoda A."/>
            <person name="Takaki Y."/>
            <person name="Nishi S."/>
            <person name="Hori S."/>
            <person name="Arai W."/>
            <person name="Tsubouchi T."/>
            <person name="Morono Y."/>
            <person name="Uchiyama I."/>
            <person name="Ito T."/>
            <person name="Fujiyama A."/>
            <person name="Inagaki F."/>
            <person name="Takami H."/>
        </authorList>
    </citation>
    <scope>NUCLEOTIDE SEQUENCE</scope>
    <source>
        <strain evidence="1">Expedition CK06-06</strain>
    </source>
</reference>
<evidence type="ECO:0000313" key="1">
    <source>
        <dbReference type="EMBL" id="GAG02684.1"/>
    </source>
</evidence>
<accession>X0UA23</accession>
<organism evidence="1">
    <name type="scientific">marine sediment metagenome</name>
    <dbReference type="NCBI Taxonomy" id="412755"/>
    <lineage>
        <taxon>unclassified sequences</taxon>
        <taxon>metagenomes</taxon>
        <taxon>ecological metagenomes</taxon>
    </lineage>
</organism>
<sequence length="101" mass="11483">FESRFLNGKLHGKKTFFNNDGSILSERPYLNGKLHGRSISWYSAAAGRPSLEKLHINGKQISDKVYFRSGSVRTETSFKEGKPVLKSTWDKDGNLVEKETY</sequence>
<protein>
    <submittedName>
        <fullName evidence="1">Uncharacterized protein</fullName>
    </submittedName>
</protein>
<dbReference type="InterPro" id="IPR011652">
    <property type="entry name" value="MORN_2"/>
</dbReference>
<dbReference type="AlphaFoldDB" id="X0UA23"/>
<dbReference type="Gene3D" id="2.20.110.10">
    <property type="entry name" value="Histone H3 K4-specific methyltransferase SET7/9 N-terminal domain"/>
    <property type="match status" value="1"/>
</dbReference>
<name>X0UA23_9ZZZZ</name>
<feature type="non-terminal residue" evidence="1">
    <location>
        <position position="1"/>
    </location>
</feature>